<organism evidence="2 3">
    <name type="scientific">Rhypophila decipiens</name>
    <dbReference type="NCBI Taxonomy" id="261697"/>
    <lineage>
        <taxon>Eukaryota</taxon>
        <taxon>Fungi</taxon>
        <taxon>Dikarya</taxon>
        <taxon>Ascomycota</taxon>
        <taxon>Pezizomycotina</taxon>
        <taxon>Sordariomycetes</taxon>
        <taxon>Sordariomycetidae</taxon>
        <taxon>Sordariales</taxon>
        <taxon>Naviculisporaceae</taxon>
        <taxon>Rhypophila</taxon>
    </lineage>
</organism>
<sequence>MHFHLPTITSLLLVSHVSAWVTDMDDKPFIDPYYDKDGGLRLEAALRANLPEKPYSSSHWSSGWLPDICRDIASDWNHNLWDIDAINVTYTDCSTPWVLCRHKAHPRSEQELLGLISRIPVRLRQSIATFIALPHSFSRNGDESGAAGTAGSFTTVWDDYWQVQVLLHEIGHSVDSGVMLAQLPKPNNNFDLSLSDPFQAYILQDKALNSNTHSMVEGFADLVVLAVYDLHVNPPVGYKFNPSWRDIRHAMEGIHYYGRLAGDVFRNSGRCNSWKAAAHTPVRI</sequence>
<feature type="signal peptide" evidence="1">
    <location>
        <begin position="1"/>
        <end position="19"/>
    </location>
</feature>
<feature type="chain" id="PRO_5043031551" evidence="1">
    <location>
        <begin position="20"/>
        <end position="284"/>
    </location>
</feature>
<accession>A0AAN6Y5I0</accession>
<gene>
    <name evidence="2" type="ORF">QBC37DRAFT_483982</name>
</gene>
<name>A0AAN6Y5I0_9PEZI</name>
<evidence type="ECO:0000313" key="3">
    <source>
        <dbReference type="Proteomes" id="UP001301769"/>
    </source>
</evidence>
<dbReference type="AlphaFoldDB" id="A0AAN6Y5I0"/>
<dbReference type="EMBL" id="MU858131">
    <property type="protein sequence ID" value="KAK4212265.1"/>
    <property type="molecule type" value="Genomic_DNA"/>
</dbReference>
<proteinExistence type="predicted"/>
<reference evidence="2" key="1">
    <citation type="journal article" date="2023" name="Mol. Phylogenet. Evol.">
        <title>Genome-scale phylogeny and comparative genomics of the fungal order Sordariales.</title>
        <authorList>
            <person name="Hensen N."/>
            <person name="Bonometti L."/>
            <person name="Westerberg I."/>
            <person name="Brannstrom I.O."/>
            <person name="Guillou S."/>
            <person name="Cros-Aarteil S."/>
            <person name="Calhoun S."/>
            <person name="Haridas S."/>
            <person name="Kuo A."/>
            <person name="Mondo S."/>
            <person name="Pangilinan J."/>
            <person name="Riley R."/>
            <person name="LaButti K."/>
            <person name="Andreopoulos B."/>
            <person name="Lipzen A."/>
            <person name="Chen C."/>
            <person name="Yan M."/>
            <person name="Daum C."/>
            <person name="Ng V."/>
            <person name="Clum A."/>
            <person name="Steindorff A."/>
            <person name="Ohm R.A."/>
            <person name="Martin F."/>
            <person name="Silar P."/>
            <person name="Natvig D.O."/>
            <person name="Lalanne C."/>
            <person name="Gautier V."/>
            <person name="Ament-Velasquez S.L."/>
            <person name="Kruys A."/>
            <person name="Hutchinson M.I."/>
            <person name="Powell A.J."/>
            <person name="Barry K."/>
            <person name="Miller A.N."/>
            <person name="Grigoriev I.V."/>
            <person name="Debuchy R."/>
            <person name="Gladieux P."/>
            <person name="Hiltunen Thoren M."/>
            <person name="Johannesson H."/>
        </authorList>
    </citation>
    <scope>NUCLEOTIDE SEQUENCE</scope>
    <source>
        <strain evidence="2">PSN293</strain>
    </source>
</reference>
<comment type="caution">
    <text evidence="2">The sequence shown here is derived from an EMBL/GenBank/DDBJ whole genome shotgun (WGS) entry which is preliminary data.</text>
</comment>
<reference evidence="2" key="2">
    <citation type="submission" date="2023-05" db="EMBL/GenBank/DDBJ databases">
        <authorList>
            <consortium name="Lawrence Berkeley National Laboratory"/>
            <person name="Steindorff A."/>
            <person name="Hensen N."/>
            <person name="Bonometti L."/>
            <person name="Westerberg I."/>
            <person name="Brannstrom I.O."/>
            <person name="Guillou S."/>
            <person name="Cros-Aarteil S."/>
            <person name="Calhoun S."/>
            <person name="Haridas S."/>
            <person name="Kuo A."/>
            <person name="Mondo S."/>
            <person name="Pangilinan J."/>
            <person name="Riley R."/>
            <person name="Labutti K."/>
            <person name="Andreopoulos B."/>
            <person name="Lipzen A."/>
            <person name="Chen C."/>
            <person name="Yanf M."/>
            <person name="Daum C."/>
            <person name="Ng V."/>
            <person name="Clum A."/>
            <person name="Ohm R."/>
            <person name="Martin F."/>
            <person name="Silar P."/>
            <person name="Natvig D."/>
            <person name="Lalanne C."/>
            <person name="Gautier V."/>
            <person name="Ament-Velasquez S.L."/>
            <person name="Kruys A."/>
            <person name="Hutchinson M.I."/>
            <person name="Powell A.J."/>
            <person name="Barry K."/>
            <person name="Miller A.N."/>
            <person name="Grigoriev I.V."/>
            <person name="Debuchy R."/>
            <person name="Gladieux P."/>
            <person name="Thoren M.H."/>
            <person name="Johannesson H."/>
        </authorList>
    </citation>
    <scope>NUCLEOTIDE SEQUENCE</scope>
    <source>
        <strain evidence="2">PSN293</strain>
    </source>
</reference>
<evidence type="ECO:0000313" key="2">
    <source>
        <dbReference type="EMBL" id="KAK4212265.1"/>
    </source>
</evidence>
<dbReference type="Proteomes" id="UP001301769">
    <property type="component" value="Unassembled WGS sequence"/>
</dbReference>
<evidence type="ECO:0000256" key="1">
    <source>
        <dbReference type="SAM" id="SignalP"/>
    </source>
</evidence>
<keyword evidence="1" id="KW-0732">Signal</keyword>
<protein>
    <submittedName>
        <fullName evidence="2">Uncharacterized protein</fullName>
    </submittedName>
</protein>
<keyword evidence="3" id="KW-1185">Reference proteome</keyword>